<gene>
    <name evidence="10" type="ORF">CVS30_05605</name>
</gene>
<dbReference type="Proteomes" id="UP000247980">
    <property type="component" value="Unassembled WGS sequence"/>
</dbReference>
<dbReference type="PANTHER" id="PTHR43711:SF1">
    <property type="entry name" value="HISTIDINE KINASE 1"/>
    <property type="match status" value="1"/>
</dbReference>
<evidence type="ECO:0000256" key="6">
    <source>
        <dbReference type="ARBA" id="ARBA00022777"/>
    </source>
</evidence>
<dbReference type="PROSITE" id="PS50109">
    <property type="entry name" value="HIS_KIN"/>
    <property type="match status" value="1"/>
</dbReference>
<dbReference type="SUPFAM" id="SSF47384">
    <property type="entry name" value="Homodimeric domain of signal transducing histidine kinase"/>
    <property type="match status" value="1"/>
</dbReference>
<dbReference type="InterPro" id="IPR050736">
    <property type="entry name" value="Sensor_HK_Regulatory"/>
</dbReference>
<evidence type="ECO:0000256" key="8">
    <source>
        <dbReference type="SAM" id="Phobius"/>
    </source>
</evidence>
<dbReference type="GO" id="GO:0000155">
    <property type="term" value="F:phosphorelay sensor kinase activity"/>
    <property type="evidence" value="ECO:0007669"/>
    <property type="project" value="InterPro"/>
</dbReference>
<accession>A0A2V5J8N3</accession>
<evidence type="ECO:0000256" key="2">
    <source>
        <dbReference type="ARBA" id="ARBA00004236"/>
    </source>
</evidence>
<dbReference type="OrthoDB" id="9757990at2"/>
<feature type="transmembrane region" description="Helical" evidence="8">
    <location>
        <begin position="132"/>
        <end position="150"/>
    </location>
</feature>
<dbReference type="SUPFAM" id="SSF55874">
    <property type="entry name" value="ATPase domain of HSP90 chaperone/DNA topoisomerase II/histidine kinase"/>
    <property type="match status" value="1"/>
</dbReference>
<dbReference type="Pfam" id="PF02518">
    <property type="entry name" value="HATPase_c"/>
    <property type="match status" value="1"/>
</dbReference>
<dbReference type="Gene3D" id="3.30.450.20">
    <property type="entry name" value="PAS domain"/>
    <property type="match status" value="1"/>
</dbReference>
<dbReference type="InterPro" id="IPR005467">
    <property type="entry name" value="His_kinase_dom"/>
</dbReference>
<dbReference type="InterPro" id="IPR003661">
    <property type="entry name" value="HisK_dim/P_dom"/>
</dbReference>
<dbReference type="Gene3D" id="3.30.565.10">
    <property type="entry name" value="Histidine kinase-like ATPase, C-terminal domain"/>
    <property type="match status" value="1"/>
</dbReference>
<keyword evidence="8" id="KW-1133">Transmembrane helix</keyword>
<dbReference type="Gene3D" id="1.10.287.130">
    <property type="match status" value="1"/>
</dbReference>
<dbReference type="InterPro" id="IPR035965">
    <property type="entry name" value="PAS-like_dom_sf"/>
</dbReference>
<dbReference type="InterPro" id="IPR036097">
    <property type="entry name" value="HisK_dim/P_sf"/>
</dbReference>
<evidence type="ECO:0000256" key="4">
    <source>
        <dbReference type="ARBA" id="ARBA00022553"/>
    </source>
</evidence>
<dbReference type="CDD" id="cd00082">
    <property type="entry name" value="HisKA"/>
    <property type="match status" value="1"/>
</dbReference>
<feature type="transmembrane region" description="Helical" evidence="8">
    <location>
        <begin position="162"/>
        <end position="182"/>
    </location>
</feature>
<dbReference type="SUPFAM" id="SSF55785">
    <property type="entry name" value="PYP-like sensor domain (PAS domain)"/>
    <property type="match status" value="1"/>
</dbReference>
<dbReference type="PRINTS" id="PR00344">
    <property type="entry name" value="BCTRLSENSOR"/>
</dbReference>
<proteinExistence type="predicted"/>
<keyword evidence="7" id="KW-0902">Two-component regulatory system</keyword>
<keyword evidence="4" id="KW-0597">Phosphoprotein</keyword>
<dbReference type="EC" id="2.7.13.3" evidence="3"/>
<dbReference type="GO" id="GO:0005886">
    <property type="term" value="C:plasma membrane"/>
    <property type="evidence" value="ECO:0007669"/>
    <property type="project" value="UniProtKB-SubCell"/>
</dbReference>
<name>A0A2V5J8N3_9MICC</name>
<dbReference type="InterPro" id="IPR036890">
    <property type="entry name" value="HATPase_C_sf"/>
</dbReference>
<keyword evidence="6 10" id="KW-0418">Kinase</keyword>
<organism evidence="10 11">
    <name type="scientific">Arthrobacter psychrolactophilus</name>
    <dbReference type="NCBI Taxonomy" id="92442"/>
    <lineage>
        <taxon>Bacteria</taxon>
        <taxon>Bacillati</taxon>
        <taxon>Actinomycetota</taxon>
        <taxon>Actinomycetes</taxon>
        <taxon>Micrococcales</taxon>
        <taxon>Micrococcaceae</taxon>
        <taxon>Arthrobacter</taxon>
    </lineage>
</organism>
<keyword evidence="8" id="KW-0812">Transmembrane</keyword>
<dbReference type="FunFam" id="1.10.287.130:FF:000001">
    <property type="entry name" value="Two-component sensor histidine kinase"/>
    <property type="match status" value="1"/>
</dbReference>
<evidence type="ECO:0000313" key="11">
    <source>
        <dbReference type="Proteomes" id="UP000247980"/>
    </source>
</evidence>
<sequence>MEEILTDTPTNQLIGRLFYQRSQRVRVMLAQLPFFLTMSLAAILLGILYPGLLSNGQLMVSLWLNLFLMLACLAVPWDKLHPSSFLAIPYMDFLAVALFREGTQTLLSSAGMLTLFPIFWLCASGVAPKTSIASSTVASLLIIWNPVFQSGQVSAEALIRPILFPFMMLAFAITVVVLTTSMDGQRNSLLAKDKLLRAALAESQHRELLLETVVDTVGVGVVVVDADGHDRLMNSAQAAIHSLGKPHDIADPEEKELLLFTPDRVALAPEARPVRRAINGESFTNYQIWIGTGEKARALSTTARIMRHDDGRSEGAVIAFHDVTDMVNALSAKNDFVANVSHEFRTPLTAIQSYLDLALETPDLHPPEVSQYLKIADRNAERLGGLVSDLLVTSAITVERTPTNMNHLLSDSIASAAPGAAANSVAVDWQCEEPLLALVDGVRISQVVDNLISNAVKYSPDGGTLTVRAWTDGTDLHCRISDTGLGMNSSEQAGAFQKFFRAGTAVERGIPGIGLGLMISKSIIDTHGGVLSMESELGVGTTMSFVIPACVIDSFPEPE</sequence>
<dbReference type="Pfam" id="PF00512">
    <property type="entry name" value="HisKA"/>
    <property type="match status" value="1"/>
</dbReference>
<dbReference type="InterPro" id="IPR013656">
    <property type="entry name" value="PAS_4"/>
</dbReference>
<protein>
    <recommendedName>
        <fullName evidence="3">histidine kinase</fullName>
        <ecNumber evidence="3">2.7.13.3</ecNumber>
    </recommendedName>
</protein>
<dbReference type="EMBL" id="QJVC01000003">
    <property type="protein sequence ID" value="PYI39430.1"/>
    <property type="molecule type" value="Genomic_DNA"/>
</dbReference>
<evidence type="ECO:0000256" key="1">
    <source>
        <dbReference type="ARBA" id="ARBA00000085"/>
    </source>
</evidence>
<keyword evidence="8" id="KW-0472">Membrane</keyword>
<feature type="transmembrane region" description="Helical" evidence="8">
    <location>
        <begin position="60"/>
        <end position="77"/>
    </location>
</feature>
<comment type="caution">
    <text evidence="10">The sequence shown here is derived from an EMBL/GenBank/DDBJ whole genome shotgun (WGS) entry which is preliminary data.</text>
</comment>
<dbReference type="Pfam" id="PF08448">
    <property type="entry name" value="PAS_4"/>
    <property type="match status" value="1"/>
</dbReference>
<evidence type="ECO:0000256" key="3">
    <source>
        <dbReference type="ARBA" id="ARBA00012438"/>
    </source>
</evidence>
<evidence type="ECO:0000256" key="5">
    <source>
        <dbReference type="ARBA" id="ARBA00022679"/>
    </source>
</evidence>
<keyword evidence="11" id="KW-1185">Reference proteome</keyword>
<evidence type="ECO:0000256" key="7">
    <source>
        <dbReference type="ARBA" id="ARBA00023012"/>
    </source>
</evidence>
<dbReference type="SMART" id="SM00388">
    <property type="entry name" value="HisKA"/>
    <property type="match status" value="1"/>
</dbReference>
<keyword evidence="5" id="KW-0808">Transferase</keyword>
<dbReference type="InterPro" id="IPR004358">
    <property type="entry name" value="Sig_transdc_His_kin-like_C"/>
</dbReference>
<dbReference type="SMART" id="SM00387">
    <property type="entry name" value="HATPase_c"/>
    <property type="match status" value="1"/>
</dbReference>
<feature type="transmembrane region" description="Helical" evidence="8">
    <location>
        <begin position="28"/>
        <end position="48"/>
    </location>
</feature>
<dbReference type="InterPro" id="IPR003594">
    <property type="entry name" value="HATPase_dom"/>
</dbReference>
<evidence type="ECO:0000259" key="9">
    <source>
        <dbReference type="PROSITE" id="PS50109"/>
    </source>
</evidence>
<reference evidence="10 11" key="1">
    <citation type="submission" date="2018-05" db="EMBL/GenBank/DDBJ databases">
        <title>Genetic diversity of glacier-inhabiting Cryobacterium bacteria in China and description of Cryobacterium mengkeensis sp. nov. and Arthrobacter glacialis sp. nov.</title>
        <authorList>
            <person name="Liu Q."/>
            <person name="Xin Y.-H."/>
        </authorList>
    </citation>
    <scope>NUCLEOTIDE SEQUENCE [LARGE SCALE GENOMIC DNA]</scope>
    <source>
        <strain evidence="10 11">B7</strain>
    </source>
</reference>
<dbReference type="AlphaFoldDB" id="A0A2V5J8N3"/>
<feature type="transmembrane region" description="Helical" evidence="8">
    <location>
        <begin position="106"/>
        <end position="126"/>
    </location>
</feature>
<comment type="catalytic activity">
    <reaction evidence="1">
        <text>ATP + protein L-histidine = ADP + protein N-phospho-L-histidine.</text>
        <dbReference type="EC" id="2.7.13.3"/>
    </reaction>
</comment>
<dbReference type="CDD" id="cd00075">
    <property type="entry name" value="HATPase"/>
    <property type="match status" value="1"/>
</dbReference>
<dbReference type="PANTHER" id="PTHR43711">
    <property type="entry name" value="TWO-COMPONENT HISTIDINE KINASE"/>
    <property type="match status" value="1"/>
</dbReference>
<comment type="subcellular location">
    <subcellularLocation>
        <location evidence="2">Cell membrane</location>
    </subcellularLocation>
</comment>
<feature type="domain" description="Histidine kinase" evidence="9">
    <location>
        <begin position="339"/>
        <end position="551"/>
    </location>
</feature>
<evidence type="ECO:0000313" key="10">
    <source>
        <dbReference type="EMBL" id="PYI39430.1"/>
    </source>
</evidence>